<dbReference type="PANTHER" id="PTHR23534">
    <property type="entry name" value="MFS PERMEASE"/>
    <property type="match status" value="1"/>
</dbReference>
<feature type="transmembrane region" description="Helical" evidence="4">
    <location>
        <begin position="164"/>
        <end position="187"/>
    </location>
</feature>
<evidence type="ECO:0000256" key="1">
    <source>
        <dbReference type="ARBA" id="ARBA00022692"/>
    </source>
</evidence>
<feature type="transmembrane region" description="Helical" evidence="4">
    <location>
        <begin position="335"/>
        <end position="358"/>
    </location>
</feature>
<feature type="transmembrane region" description="Helical" evidence="4">
    <location>
        <begin position="364"/>
        <end position="382"/>
    </location>
</feature>
<proteinExistence type="predicted"/>
<accession>A0A1V3I6V2</accession>
<evidence type="ECO:0000256" key="3">
    <source>
        <dbReference type="ARBA" id="ARBA00023136"/>
    </source>
</evidence>
<keyword evidence="3 4" id="KW-0472">Membrane</keyword>
<dbReference type="SUPFAM" id="SSF103473">
    <property type="entry name" value="MFS general substrate transporter"/>
    <property type="match status" value="1"/>
</dbReference>
<feature type="transmembrane region" description="Helical" evidence="4">
    <location>
        <begin position="73"/>
        <end position="92"/>
    </location>
</feature>
<feature type="transmembrane region" description="Helical" evidence="4">
    <location>
        <begin position="41"/>
        <end position="61"/>
    </location>
</feature>
<dbReference type="InterPro" id="IPR011701">
    <property type="entry name" value="MFS"/>
</dbReference>
<feature type="transmembrane region" description="Helical" evidence="4">
    <location>
        <begin position="248"/>
        <end position="268"/>
    </location>
</feature>
<dbReference type="PANTHER" id="PTHR23534:SF1">
    <property type="entry name" value="MAJOR FACILITATOR SUPERFAMILY PROTEIN"/>
    <property type="match status" value="1"/>
</dbReference>
<evidence type="ECO:0000256" key="2">
    <source>
        <dbReference type="ARBA" id="ARBA00022989"/>
    </source>
</evidence>
<dbReference type="RefSeq" id="WP_077495081.1">
    <property type="nucleotide sequence ID" value="NZ_MLHG01000126.1"/>
</dbReference>
<sequence>MKKYITLIALCLGQGLSGTVISLLTLTSALVGKSLAPTEILITLPMTMTVLGSFCMIYYASLLMKKYGRRRSFVISGFIGISGAILAIFTLYYQHFMLFLFSTFILGNAAIFNQFYRFAAAEIFDNEIWKKRSTSLVIGSGILGGIFGPFLAGKGVNFISNHDLMGNFIFIIIIFSLLIVSQFFVFIEKASSSPNSISLLNKEQVYRSRNFIIGTLSCTIGFSLMTLIMNSAPLSMHNNHYPVSQNVFALQLHFISMYAPALFIPFLIKKIKTGTLILFGSLCFFVGSISIFLLSPYYSYVISLFFAGIGWALMFSGGTFYLNEIHHDIKHKLQSVSSTFTYSGNLIFSFLAGFTLAFPNGWQWVNIIVMSISSLFFIYYLTKGYHDLEI</sequence>
<keyword evidence="6" id="KW-1185">Reference proteome</keyword>
<dbReference type="Pfam" id="PF07690">
    <property type="entry name" value="MFS_1"/>
    <property type="match status" value="1"/>
</dbReference>
<keyword evidence="1 4" id="KW-0812">Transmembrane</keyword>
<organism evidence="5 6">
    <name type="scientific">Rodentibacter mrazii</name>
    <dbReference type="NCBI Taxonomy" id="1908257"/>
    <lineage>
        <taxon>Bacteria</taxon>
        <taxon>Pseudomonadati</taxon>
        <taxon>Pseudomonadota</taxon>
        <taxon>Gammaproteobacteria</taxon>
        <taxon>Pasteurellales</taxon>
        <taxon>Pasteurellaceae</taxon>
        <taxon>Rodentibacter</taxon>
    </lineage>
</organism>
<dbReference type="Gene3D" id="1.20.1250.20">
    <property type="entry name" value="MFS general substrate transporter like domains"/>
    <property type="match status" value="2"/>
</dbReference>
<name>A0A1V3I6V2_9PAST</name>
<evidence type="ECO:0000256" key="4">
    <source>
        <dbReference type="SAM" id="Phobius"/>
    </source>
</evidence>
<dbReference type="Proteomes" id="UP000189426">
    <property type="component" value="Unassembled WGS sequence"/>
</dbReference>
<evidence type="ECO:0000313" key="5">
    <source>
        <dbReference type="EMBL" id="OOF35754.1"/>
    </source>
</evidence>
<gene>
    <name evidence="5" type="ORF">BKK47_12020</name>
</gene>
<feature type="transmembrane region" description="Helical" evidence="4">
    <location>
        <begin position="208"/>
        <end position="228"/>
    </location>
</feature>
<dbReference type="AlphaFoldDB" id="A0A1V3I6V2"/>
<dbReference type="InterPro" id="IPR036259">
    <property type="entry name" value="MFS_trans_sf"/>
</dbReference>
<dbReference type="EMBL" id="MLHG01000126">
    <property type="protein sequence ID" value="OOF35754.1"/>
    <property type="molecule type" value="Genomic_DNA"/>
</dbReference>
<comment type="caution">
    <text evidence="5">The sequence shown here is derived from an EMBL/GenBank/DDBJ whole genome shotgun (WGS) entry which is preliminary data.</text>
</comment>
<dbReference type="GO" id="GO:0022857">
    <property type="term" value="F:transmembrane transporter activity"/>
    <property type="evidence" value="ECO:0007669"/>
    <property type="project" value="InterPro"/>
</dbReference>
<keyword evidence="2 4" id="KW-1133">Transmembrane helix</keyword>
<feature type="transmembrane region" description="Helical" evidence="4">
    <location>
        <begin position="136"/>
        <end position="152"/>
    </location>
</feature>
<protein>
    <submittedName>
        <fullName evidence="5">MFS transporter</fullName>
    </submittedName>
</protein>
<feature type="transmembrane region" description="Helical" evidence="4">
    <location>
        <begin position="275"/>
        <end position="294"/>
    </location>
</feature>
<feature type="transmembrane region" description="Helical" evidence="4">
    <location>
        <begin position="300"/>
        <end position="323"/>
    </location>
</feature>
<evidence type="ECO:0000313" key="6">
    <source>
        <dbReference type="Proteomes" id="UP000189426"/>
    </source>
</evidence>
<dbReference type="STRING" id="1908257.BKK47_12020"/>
<dbReference type="CDD" id="cd06174">
    <property type="entry name" value="MFS"/>
    <property type="match status" value="1"/>
</dbReference>
<reference evidence="5 6" key="1">
    <citation type="submission" date="2016-10" db="EMBL/GenBank/DDBJ databases">
        <title>Rodentibacter gen. nov. and new species.</title>
        <authorList>
            <person name="Christensen H."/>
        </authorList>
    </citation>
    <scope>NUCLEOTIDE SEQUENCE [LARGE SCALE GENOMIC DNA]</scope>
    <source>
        <strain evidence="5 6">Ppn418</strain>
    </source>
</reference>
<feature type="transmembrane region" description="Helical" evidence="4">
    <location>
        <begin position="98"/>
        <end position="116"/>
    </location>
</feature>